<name>A0ABU4RYE7_9GAMM</name>
<proteinExistence type="predicted"/>
<evidence type="ECO:0000259" key="1">
    <source>
        <dbReference type="Pfam" id="PF01764"/>
    </source>
</evidence>
<dbReference type="RefSeq" id="WP_302721426.1">
    <property type="nucleotide sequence ID" value="NZ_JAULRU010000319.1"/>
</dbReference>
<sequence length="309" mass="33290">MAGFSKEIAGVQMTLAGLAYLDSGHSIEAVRKKLNQALSRTDYATAGRWQLVWGPVVHGDGDNLMYLAYNPDTTDYSIVLRGTVEEAGSIWEDVPDGQDDFPYLTQQGAKVSSHFLEAQKALLCARDDRLMVTLGEYLGNRAKAKRVYVTGHSQGAGLVSMFQAWFDHVNRSIGLGAEAAGYAFAPPTAGNPTFAAGVGALKNYYAVINPLDVVPFGYADIKRLISDKVPDAVPVELEPLIYAAAEEVSAVGAWQHPSTVVSLAKVQLPANIGYLDQIAAQHNHNSYLYLLGAPQTDGSPSILPKYQSE</sequence>
<dbReference type="InterPro" id="IPR002921">
    <property type="entry name" value="Fungal_lipase-type"/>
</dbReference>
<comment type="caution">
    <text evidence="2">The sequence shown here is derived from an EMBL/GenBank/DDBJ whole genome shotgun (WGS) entry which is preliminary data.</text>
</comment>
<dbReference type="InterPro" id="IPR029058">
    <property type="entry name" value="AB_hydrolase_fold"/>
</dbReference>
<dbReference type="Pfam" id="PF01764">
    <property type="entry name" value="Lipase_3"/>
    <property type="match status" value="1"/>
</dbReference>
<keyword evidence="3" id="KW-1185">Reference proteome</keyword>
<feature type="domain" description="Fungal lipase-type" evidence="1">
    <location>
        <begin position="78"/>
        <end position="215"/>
    </location>
</feature>
<protein>
    <recommendedName>
        <fullName evidence="1">Fungal lipase-type domain-containing protein</fullName>
    </recommendedName>
</protein>
<evidence type="ECO:0000313" key="3">
    <source>
        <dbReference type="Proteomes" id="UP001273505"/>
    </source>
</evidence>
<dbReference type="Gene3D" id="3.40.50.1820">
    <property type="entry name" value="alpha/beta hydrolase"/>
    <property type="match status" value="1"/>
</dbReference>
<dbReference type="Proteomes" id="UP001273505">
    <property type="component" value="Unassembled WGS sequence"/>
</dbReference>
<evidence type="ECO:0000313" key="2">
    <source>
        <dbReference type="EMBL" id="MDX6849191.1"/>
    </source>
</evidence>
<reference evidence="2 3" key="1">
    <citation type="submission" date="2023-11" db="EMBL/GenBank/DDBJ databases">
        <title>Gilvimarinus fulvus sp. nov., isolated from the surface of Kelp.</title>
        <authorList>
            <person name="Sun Y.Y."/>
            <person name="Gong Y."/>
            <person name="Du Z.J."/>
        </authorList>
    </citation>
    <scope>NUCLEOTIDE SEQUENCE [LARGE SCALE GENOMIC DNA]</scope>
    <source>
        <strain evidence="2 3">SDUM040013</strain>
    </source>
</reference>
<organism evidence="2 3">
    <name type="scientific">Gilvimarinus gilvus</name>
    <dbReference type="NCBI Taxonomy" id="3058038"/>
    <lineage>
        <taxon>Bacteria</taxon>
        <taxon>Pseudomonadati</taxon>
        <taxon>Pseudomonadota</taxon>
        <taxon>Gammaproteobacteria</taxon>
        <taxon>Cellvibrionales</taxon>
        <taxon>Cellvibrionaceae</taxon>
        <taxon>Gilvimarinus</taxon>
    </lineage>
</organism>
<dbReference type="SUPFAM" id="SSF53474">
    <property type="entry name" value="alpha/beta-Hydrolases"/>
    <property type="match status" value="1"/>
</dbReference>
<accession>A0ABU4RYE7</accession>
<dbReference type="EMBL" id="JAXAFO010000010">
    <property type="protein sequence ID" value="MDX6849191.1"/>
    <property type="molecule type" value="Genomic_DNA"/>
</dbReference>
<gene>
    <name evidence="2" type="ORF">SCD92_07455</name>
</gene>